<name>A0ABN9QR03_9DINO</name>
<dbReference type="PROSITE" id="PS00201">
    <property type="entry name" value="FLAVODOXIN"/>
    <property type="match status" value="1"/>
</dbReference>
<dbReference type="InterPro" id="IPR001226">
    <property type="entry name" value="Flavodoxin_CS"/>
</dbReference>
<dbReference type="InterPro" id="IPR008254">
    <property type="entry name" value="Flavodoxin/NO_synth"/>
</dbReference>
<dbReference type="EMBL" id="CAUYUJ010004225">
    <property type="protein sequence ID" value="CAK0808661.1"/>
    <property type="molecule type" value="Genomic_DNA"/>
</dbReference>
<comment type="caution">
    <text evidence="9">The sequence shown here is derived from an EMBL/GenBank/DDBJ whole genome shotgun (WGS) entry which is preliminary data.</text>
</comment>
<keyword evidence="5" id="KW-0288">FMN</keyword>
<evidence type="ECO:0000256" key="7">
    <source>
        <dbReference type="SAM" id="SignalP"/>
    </source>
</evidence>
<evidence type="ECO:0000256" key="2">
    <source>
        <dbReference type="ARBA" id="ARBA00005267"/>
    </source>
</evidence>
<keyword evidence="3" id="KW-0813">Transport</keyword>
<dbReference type="SUPFAM" id="SSF52218">
    <property type="entry name" value="Flavoproteins"/>
    <property type="match status" value="1"/>
</dbReference>
<dbReference type="PANTHER" id="PTHR42809:SF1">
    <property type="entry name" value="FLAVODOXIN 1"/>
    <property type="match status" value="1"/>
</dbReference>
<dbReference type="PROSITE" id="PS50902">
    <property type="entry name" value="FLAVODOXIN_LIKE"/>
    <property type="match status" value="1"/>
</dbReference>
<dbReference type="NCBIfam" id="NF006738">
    <property type="entry name" value="PRK09267.1-4"/>
    <property type="match status" value="1"/>
</dbReference>
<evidence type="ECO:0000256" key="5">
    <source>
        <dbReference type="ARBA" id="ARBA00022643"/>
    </source>
</evidence>
<dbReference type="InterPro" id="IPR050619">
    <property type="entry name" value="Flavodoxin"/>
</dbReference>
<dbReference type="Gene3D" id="3.40.50.360">
    <property type="match status" value="1"/>
</dbReference>
<dbReference type="Pfam" id="PF00258">
    <property type="entry name" value="Flavodoxin_1"/>
    <property type="match status" value="1"/>
</dbReference>
<evidence type="ECO:0000256" key="4">
    <source>
        <dbReference type="ARBA" id="ARBA00022630"/>
    </source>
</evidence>
<dbReference type="Proteomes" id="UP001189429">
    <property type="component" value="Unassembled WGS sequence"/>
</dbReference>
<feature type="non-terminal residue" evidence="9">
    <location>
        <position position="1"/>
    </location>
</feature>
<evidence type="ECO:0000256" key="6">
    <source>
        <dbReference type="ARBA" id="ARBA00022982"/>
    </source>
</evidence>
<proteinExistence type="inferred from homology"/>
<feature type="domain" description="Flavodoxin-like" evidence="8">
    <location>
        <begin position="116"/>
        <end position="278"/>
    </location>
</feature>
<dbReference type="PANTHER" id="PTHR42809">
    <property type="entry name" value="FLAVODOXIN 2"/>
    <property type="match status" value="1"/>
</dbReference>
<feature type="signal peptide" evidence="7">
    <location>
        <begin position="1"/>
        <end position="18"/>
    </location>
</feature>
<sequence>SFWLKSFVLAVLCVRLRSKASCTPRPICYSRPCGPMIGDCRTRGVARPALLLARAALTLIPFLVAQPGLPLFAVPATSSSGVAVSVRTAGATGLLEMASARALHGNRGRRPCMRAIGVFFCTRTGNTQEVAELVGEMIGVVPVELGDTAVLGDLNTYDGLIVGAPTWNTGAHEKRSGTSLDGHLAEIRDLQMGGKMVAVFGCGDSFEWSSNFCDAIEEIHSAFSAAGAKMIGYVDASSYQHAESKSEVDGKFLGLPLDQENQIDLTEGRVEAWIRQLKQEGMPL</sequence>
<evidence type="ECO:0000313" key="9">
    <source>
        <dbReference type="EMBL" id="CAK0808661.1"/>
    </source>
</evidence>
<accession>A0ABN9QR03</accession>
<protein>
    <recommendedName>
        <fullName evidence="8">Flavodoxin-like domain-containing protein</fullName>
    </recommendedName>
</protein>
<dbReference type="InterPro" id="IPR029039">
    <property type="entry name" value="Flavoprotein-like_sf"/>
</dbReference>
<keyword evidence="10" id="KW-1185">Reference proteome</keyword>
<comment type="cofactor">
    <cofactor evidence="1">
        <name>FMN</name>
        <dbReference type="ChEBI" id="CHEBI:58210"/>
    </cofactor>
</comment>
<comment type="similarity">
    <text evidence="2">Belongs to the flavodoxin family.</text>
</comment>
<keyword evidence="4" id="KW-0285">Flavoprotein</keyword>
<evidence type="ECO:0000259" key="8">
    <source>
        <dbReference type="PROSITE" id="PS50902"/>
    </source>
</evidence>
<keyword evidence="7" id="KW-0732">Signal</keyword>
<feature type="chain" id="PRO_5046024377" description="Flavodoxin-like domain-containing protein" evidence="7">
    <location>
        <begin position="19"/>
        <end position="284"/>
    </location>
</feature>
<gene>
    <name evidence="9" type="ORF">PCOR1329_LOCUS14188</name>
</gene>
<evidence type="ECO:0000256" key="3">
    <source>
        <dbReference type="ARBA" id="ARBA00022448"/>
    </source>
</evidence>
<evidence type="ECO:0000313" key="10">
    <source>
        <dbReference type="Proteomes" id="UP001189429"/>
    </source>
</evidence>
<keyword evidence="6" id="KW-0249">Electron transport</keyword>
<reference evidence="9" key="1">
    <citation type="submission" date="2023-10" db="EMBL/GenBank/DDBJ databases">
        <authorList>
            <person name="Chen Y."/>
            <person name="Shah S."/>
            <person name="Dougan E. K."/>
            <person name="Thang M."/>
            <person name="Chan C."/>
        </authorList>
    </citation>
    <scope>NUCLEOTIDE SEQUENCE [LARGE SCALE GENOMIC DNA]</scope>
</reference>
<organism evidence="9 10">
    <name type="scientific">Prorocentrum cordatum</name>
    <dbReference type="NCBI Taxonomy" id="2364126"/>
    <lineage>
        <taxon>Eukaryota</taxon>
        <taxon>Sar</taxon>
        <taxon>Alveolata</taxon>
        <taxon>Dinophyceae</taxon>
        <taxon>Prorocentrales</taxon>
        <taxon>Prorocentraceae</taxon>
        <taxon>Prorocentrum</taxon>
    </lineage>
</organism>
<evidence type="ECO:0000256" key="1">
    <source>
        <dbReference type="ARBA" id="ARBA00001917"/>
    </source>
</evidence>